<sequence>MLLEAFPVELIADILGELDLASLVTCSCLSRRLRCVASDPALNPWRKPILRNLQSHNYEPALKHLSVRTAVPRHNWIDILSVARPPFLLFDATLPNLKEPEWEECFLRRFLPGWRKWRKDGSWRQAFLKMLHRVWHRSVTSCTTDEAWTKYILLNRNGSANELQMSSRNFSPIAIFNELKLQNNLTHLETWRRVILELADVRIVVFGVLSRPKTTLSINPNAHMLLRPPGIEWGEIKRNTAGRKRHFSNAEEYIQDYGVYPLRTVVSVPNFLSLEYQMTTNTYTKLRHPTPSPSHANYPFYTPGGGDRRWIGMPETEEETSRS</sequence>
<comment type="caution">
    <text evidence="2">The sequence shown here is derived from an EMBL/GenBank/DDBJ whole genome shotgun (WGS) entry which is preliminary data.</text>
</comment>
<dbReference type="InterPro" id="IPR036047">
    <property type="entry name" value="F-box-like_dom_sf"/>
</dbReference>
<accession>A0A8H5LNN4</accession>
<dbReference type="InterPro" id="IPR001810">
    <property type="entry name" value="F-box_dom"/>
</dbReference>
<protein>
    <recommendedName>
        <fullName evidence="1">F-box domain-containing protein</fullName>
    </recommendedName>
</protein>
<dbReference type="Pfam" id="PF12937">
    <property type="entry name" value="F-box-like"/>
    <property type="match status" value="1"/>
</dbReference>
<gene>
    <name evidence="2" type="ORF">D9756_000194</name>
</gene>
<evidence type="ECO:0000259" key="1">
    <source>
        <dbReference type="PROSITE" id="PS50181"/>
    </source>
</evidence>
<dbReference type="Gene3D" id="1.20.1280.50">
    <property type="match status" value="1"/>
</dbReference>
<evidence type="ECO:0000313" key="3">
    <source>
        <dbReference type="Proteomes" id="UP000559027"/>
    </source>
</evidence>
<reference evidence="2 3" key="1">
    <citation type="journal article" date="2020" name="ISME J.">
        <title>Uncovering the hidden diversity of litter-decomposition mechanisms in mushroom-forming fungi.</title>
        <authorList>
            <person name="Floudas D."/>
            <person name="Bentzer J."/>
            <person name="Ahren D."/>
            <person name="Johansson T."/>
            <person name="Persson P."/>
            <person name="Tunlid A."/>
        </authorList>
    </citation>
    <scope>NUCLEOTIDE SEQUENCE [LARGE SCALE GENOMIC DNA]</scope>
    <source>
        <strain evidence="2 3">CBS 146.42</strain>
    </source>
</reference>
<evidence type="ECO:0000313" key="2">
    <source>
        <dbReference type="EMBL" id="KAF5363744.1"/>
    </source>
</evidence>
<name>A0A8H5LNN4_9AGAR</name>
<dbReference type="SUPFAM" id="SSF81383">
    <property type="entry name" value="F-box domain"/>
    <property type="match status" value="1"/>
</dbReference>
<dbReference type="OrthoDB" id="2532648at2759"/>
<dbReference type="PROSITE" id="PS50181">
    <property type="entry name" value="FBOX"/>
    <property type="match status" value="1"/>
</dbReference>
<dbReference type="AlphaFoldDB" id="A0A8H5LNN4"/>
<proteinExistence type="predicted"/>
<dbReference type="Proteomes" id="UP000559027">
    <property type="component" value="Unassembled WGS sequence"/>
</dbReference>
<organism evidence="2 3">
    <name type="scientific">Leucocoprinus leucothites</name>
    <dbReference type="NCBI Taxonomy" id="201217"/>
    <lineage>
        <taxon>Eukaryota</taxon>
        <taxon>Fungi</taxon>
        <taxon>Dikarya</taxon>
        <taxon>Basidiomycota</taxon>
        <taxon>Agaricomycotina</taxon>
        <taxon>Agaricomycetes</taxon>
        <taxon>Agaricomycetidae</taxon>
        <taxon>Agaricales</taxon>
        <taxon>Agaricineae</taxon>
        <taxon>Agaricaceae</taxon>
        <taxon>Leucocoprinus</taxon>
    </lineage>
</organism>
<dbReference type="EMBL" id="JAACJO010000001">
    <property type="protein sequence ID" value="KAF5363744.1"/>
    <property type="molecule type" value="Genomic_DNA"/>
</dbReference>
<feature type="domain" description="F-box" evidence="1">
    <location>
        <begin position="1"/>
        <end position="48"/>
    </location>
</feature>
<keyword evidence="3" id="KW-1185">Reference proteome</keyword>